<dbReference type="EMBL" id="MZ334522">
    <property type="protein sequence ID" value="UBF22702.1"/>
    <property type="molecule type" value="Genomic_DNA"/>
</dbReference>
<keyword evidence="1" id="KW-0378">Hydrolase</keyword>
<sequence>MTNLQIDADLAFSASAYRPVSGAPFDTEGFNDYGVRVNETEAGDVESVDVIFRAMEPGLRKEIRVTESFLRGVADEFSGAVPVQYDHDKSQRSNVGSVFAAWASDALYLAGNIPNTGSSIRADTIADFTHEPPAITDGSVGFGRDYEIDYNEAADEYQFVSATLNEFSLTPFPAGYDKATGGLSPAFCEAADLAFDDGALSPENKVGESHMRRSHAHIRE</sequence>
<dbReference type="Proteomes" id="UP000827260">
    <property type="component" value="Segment"/>
</dbReference>
<organism evidence="1 2">
    <name type="scientific">Halorubrum tailed virus 27</name>
    <dbReference type="NCBI Taxonomy" id="2878008"/>
    <lineage>
        <taxon>Viruses</taxon>
        <taxon>Duplodnaviria</taxon>
        <taxon>Heunggongvirae</taxon>
        <taxon>Uroviricota</taxon>
        <taxon>Caudoviricetes</taxon>
        <taxon>Thumleimavirales</taxon>
        <taxon>Hafunaviridae</taxon>
        <taxon>Minorvirus</taxon>
        <taxon>Minorvirus thailandense</taxon>
        <taxon>Minorvirus HRTV27</taxon>
    </lineage>
</organism>
<dbReference type="GO" id="GO:0008233">
    <property type="term" value="F:peptidase activity"/>
    <property type="evidence" value="ECO:0007669"/>
    <property type="project" value="UniProtKB-KW"/>
</dbReference>
<proteinExistence type="predicted"/>
<accession>A0AAE8XYX3</accession>
<keyword evidence="2" id="KW-1185">Reference proteome</keyword>
<evidence type="ECO:0000313" key="2">
    <source>
        <dbReference type="Proteomes" id="UP000827260"/>
    </source>
</evidence>
<dbReference type="GO" id="GO:0006508">
    <property type="term" value="P:proteolysis"/>
    <property type="evidence" value="ECO:0007669"/>
    <property type="project" value="UniProtKB-KW"/>
</dbReference>
<keyword evidence="1" id="KW-0645">Protease</keyword>
<protein>
    <submittedName>
        <fullName evidence="1">Prohead protease</fullName>
    </submittedName>
</protein>
<reference evidence="1" key="1">
    <citation type="submission" date="2021-05" db="EMBL/GenBank/DDBJ databases">
        <title>Diversity, taxonomy and evolution of archaeal viruses of the class Caudoviricetes.</title>
        <authorList>
            <person name="Liu Y."/>
            <person name="Demina T.A."/>
            <person name="Roux S."/>
            <person name="Aiewsakun P."/>
            <person name="Kazlauskas D."/>
            <person name="Simmonds P."/>
            <person name="Prangishvili D."/>
            <person name="Oksanen H.M."/>
            <person name="Krupovic M."/>
        </authorList>
    </citation>
    <scope>NUCLEOTIDE SEQUENCE</scope>
    <source>
        <strain evidence="1">HRTV-27/27</strain>
    </source>
</reference>
<gene>
    <name evidence="1" type="ORF">HRTV-27_gp9</name>
</gene>
<name>A0AAE8XYX3_9CAUD</name>
<evidence type="ECO:0000313" key="1">
    <source>
        <dbReference type="EMBL" id="UBF22702.1"/>
    </source>
</evidence>